<feature type="region of interest" description="Disordered" evidence="1">
    <location>
        <begin position="72"/>
        <end position="93"/>
    </location>
</feature>
<feature type="region of interest" description="Disordered" evidence="1">
    <location>
        <begin position="1"/>
        <end position="25"/>
    </location>
</feature>
<name>A0A5B2TE89_9PROT</name>
<dbReference type="SUPFAM" id="SSF54427">
    <property type="entry name" value="NTF2-like"/>
    <property type="match status" value="1"/>
</dbReference>
<dbReference type="RefSeq" id="WP_149813052.1">
    <property type="nucleotide sequence ID" value="NZ_VUKA01000008.1"/>
</dbReference>
<dbReference type="Proteomes" id="UP000322110">
    <property type="component" value="Unassembled WGS sequence"/>
</dbReference>
<protein>
    <submittedName>
        <fullName evidence="2">Ester cyclase</fullName>
    </submittedName>
</protein>
<proteinExistence type="predicted"/>
<evidence type="ECO:0000256" key="1">
    <source>
        <dbReference type="SAM" id="MobiDB-lite"/>
    </source>
</evidence>
<keyword evidence="3" id="KW-1185">Reference proteome</keyword>
<dbReference type="OrthoDB" id="9809822at2"/>
<dbReference type="InterPro" id="IPR009959">
    <property type="entry name" value="Cyclase_SnoaL-like"/>
</dbReference>
<reference evidence="2 3" key="1">
    <citation type="journal article" date="2015" name="Int. J. Syst. Evol. Microbiol.">
        <title>Roseomonas oryzae sp. nov., isolated from paddy rhizosphere soil.</title>
        <authorList>
            <person name="Ramaprasad E.V."/>
            <person name="Sasikala Ch."/>
            <person name="Ramana Ch.V."/>
        </authorList>
    </citation>
    <scope>NUCLEOTIDE SEQUENCE [LARGE SCALE GENOMIC DNA]</scope>
    <source>
        <strain evidence="2 3">KCTC 42542</strain>
    </source>
</reference>
<dbReference type="AlphaFoldDB" id="A0A5B2TE89"/>
<accession>A0A5B2TE89</accession>
<dbReference type="Pfam" id="PF07366">
    <property type="entry name" value="SnoaL"/>
    <property type="match status" value="1"/>
</dbReference>
<evidence type="ECO:0000313" key="3">
    <source>
        <dbReference type="Proteomes" id="UP000322110"/>
    </source>
</evidence>
<gene>
    <name evidence="2" type="ORF">F0Q34_15030</name>
</gene>
<organism evidence="2 3">
    <name type="scientific">Teichococcus oryzae</name>
    <dbReference type="NCBI Taxonomy" id="1608942"/>
    <lineage>
        <taxon>Bacteria</taxon>
        <taxon>Pseudomonadati</taxon>
        <taxon>Pseudomonadota</taxon>
        <taxon>Alphaproteobacteria</taxon>
        <taxon>Acetobacterales</taxon>
        <taxon>Roseomonadaceae</taxon>
        <taxon>Roseomonas</taxon>
    </lineage>
</organism>
<dbReference type="GO" id="GO:0030638">
    <property type="term" value="P:polyketide metabolic process"/>
    <property type="evidence" value="ECO:0007669"/>
    <property type="project" value="InterPro"/>
</dbReference>
<sequence>MAGCRTLPDPCETPEADPPSREESENVKVVGQFIDTVWNTEWSDEDTATMLAERSRGNAAFVPRAIEDGLSTLRNPGSVRHRRDRAGKPIKSSGPDDYRTCVNAVHMVAQDLRIEVLDMITCDNIVVVQMFLRGTDRRADGRKDLPGAFGTLPPTGQRFRMQTSVLFQLHGGRIIRDKLVYGAPLIYETS</sequence>
<dbReference type="InterPro" id="IPR032710">
    <property type="entry name" value="NTF2-like_dom_sf"/>
</dbReference>
<dbReference type="Gene3D" id="3.10.450.50">
    <property type="match status" value="1"/>
</dbReference>
<comment type="caution">
    <text evidence="2">The sequence shown here is derived from an EMBL/GenBank/DDBJ whole genome shotgun (WGS) entry which is preliminary data.</text>
</comment>
<dbReference type="EMBL" id="VUKA01000008">
    <property type="protein sequence ID" value="KAA2212355.1"/>
    <property type="molecule type" value="Genomic_DNA"/>
</dbReference>
<evidence type="ECO:0000313" key="2">
    <source>
        <dbReference type="EMBL" id="KAA2212355.1"/>
    </source>
</evidence>